<dbReference type="PANTHER" id="PTHR37182:SF2">
    <property type="entry name" value="F24J8.11 PROTEIN"/>
    <property type="match status" value="1"/>
</dbReference>
<dbReference type="AlphaFoldDB" id="A0AAV9DRC1"/>
<evidence type="ECO:0000313" key="3">
    <source>
        <dbReference type="Proteomes" id="UP001180020"/>
    </source>
</evidence>
<name>A0AAV9DRC1_ACOCL</name>
<gene>
    <name evidence="2" type="ORF">QJS10_CPB11g00561</name>
</gene>
<feature type="region of interest" description="Disordered" evidence="1">
    <location>
        <begin position="116"/>
        <end position="136"/>
    </location>
</feature>
<dbReference type="EMBL" id="JAUJYO010000011">
    <property type="protein sequence ID" value="KAK1303422.1"/>
    <property type="molecule type" value="Genomic_DNA"/>
</dbReference>
<comment type="caution">
    <text evidence="2">The sequence shown here is derived from an EMBL/GenBank/DDBJ whole genome shotgun (WGS) entry which is preliminary data.</text>
</comment>
<feature type="region of interest" description="Disordered" evidence="1">
    <location>
        <begin position="69"/>
        <end position="100"/>
    </location>
</feature>
<evidence type="ECO:0000256" key="1">
    <source>
        <dbReference type="SAM" id="MobiDB-lite"/>
    </source>
</evidence>
<dbReference type="Proteomes" id="UP001180020">
    <property type="component" value="Unassembled WGS sequence"/>
</dbReference>
<reference evidence="2" key="2">
    <citation type="submission" date="2023-06" db="EMBL/GenBank/DDBJ databases">
        <authorList>
            <person name="Ma L."/>
            <person name="Liu K.-W."/>
            <person name="Li Z."/>
            <person name="Hsiao Y.-Y."/>
            <person name="Qi Y."/>
            <person name="Fu T."/>
            <person name="Tang G."/>
            <person name="Zhang D."/>
            <person name="Sun W.-H."/>
            <person name="Liu D.-K."/>
            <person name="Li Y."/>
            <person name="Chen G.-Z."/>
            <person name="Liu X.-D."/>
            <person name="Liao X.-Y."/>
            <person name="Jiang Y.-T."/>
            <person name="Yu X."/>
            <person name="Hao Y."/>
            <person name="Huang J."/>
            <person name="Zhao X.-W."/>
            <person name="Ke S."/>
            <person name="Chen Y.-Y."/>
            <person name="Wu W.-L."/>
            <person name="Hsu J.-L."/>
            <person name="Lin Y.-F."/>
            <person name="Huang M.-D."/>
            <person name="Li C.-Y."/>
            <person name="Huang L."/>
            <person name="Wang Z.-W."/>
            <person name="Zhao X."/>
            <person name="Zhong W.-Y."/>
            <person name="Peng D.-H."/>
            <person name="Ahmad S."/>
            <person name="Lan S."/>
            <person name="Zhang J.-S."/>
            <person name="Tsai W.-C."/>
            <person name="Van De Peer Y."/>
            <person name="Liu Z.-J."/>
        </authorList>
    </citation>
    <scope>NUCLEOTIDE SEQUENCE</scope>
    <source>
        <strain evidence="2">CP</strain>
        <tissue evidence="2">Leaves</tissue>
    </source>
</reference>
<dbReference type="PANTHER" id="PTHR37182">
    <property type="entry name" value="F24J8.11 PROTEIN"/>
    <property type="match status" value="1"/>
</dbReference>
<keyword evidence="3" id="KW-1185">Reference proteome</keyword>
<sequence>MSHLTVPIATSLISTITSSTPKRNQLPCLGFKREQSGSQCVNQPLSQRESFPISDRRKFLFGLAGAGISSSCIGDQRANAAKKRPPPPPPAEKKDPNVSGVQAKVLASIKRKEAMKEAISKLRERGKPVDQPPSQK</sequence>
<reference evidence="2" key="1">
    <citation type="journal article" date="2023" name="Nat. Commun.">
        <title>Diploid and tetraploid genomes of Acorus and the evolution of monocots.</title>
        <authorList>
            <person name="Ma L."/>
            <person name="Liu K.W."/>
            <person name="Li Z."/>
            <person name="Hsiao Y.Y."/>
            <person name="Qi Y."/>
            <person name="Fu T."/>
            <person name="Tang G.D."/>
            <person name="Zhang D."/>
            <person name="Sun W.H."/>
            <person name="Liu D.K."/>
            <person name="Li Y."/>
            <person name="Chen G.Z."/>
            <person name="Liu X.D."/>
            <person name="Liao X.Y."/>
            <person name="Jiang Y.T."/>
            <person name="Yu X."/>
            <person name="Hao Y."/>
            <person name="Huang J."/>
            <person name="Zhao X.W."/>
            <person name="Ke S."/>
            <person name="Chen Y.Y."/>
            <person name="Wu W.L."/>
            <person name="Hsu J.L."/>
            <person name="Lin Y.F."/>
            <person name="Huang M.D."/>
            <person name="Li C.Y."/>
            <person name="Huang L."/>
            <person name="Wang Z.W."/>
            <person name="Zhao X."/>
            <person name="Zhong W.Y."/>
            <person name="Peng D.H."/>
            <person name="Ahmad S."/>
            <person name="Lan S."/>
            <person name="Zhang J.S."/>
            <person name="Tsai W.C."/>
            <person name="Van de Peer Y."/>
            <person name="Liu Z.J."/>
        </authorList>
    </citation>
    <scope>NUCLEOTIDE SEQUENCE</scope>
    <source>
        <strain evidence="2">CP</strain>
    </source>
</reference>
<accession>A0AAV9DRC1</accession>
<proteinExistence type="predicted"/>
<protein>
    <submittedName>
        <fullName evidence="2">Uncharacterized protein</fullName>
    </submittedName>
</protein>
<organism evidence="2 3">
    <name type="scientific">Acorus calamus</name>
    <name type="common">Sweet flag</name>
    <dbReference type="NCBI Taxonomy" id="4465"/>
    <lineage>
        <taxon>Eukaryota</taxon>
        <taxon>Viridiplantae</taxon>
        <taxon>Streptophyta</taxon>
        <taxon>Embryophyta</taxon>
        <taxon>Tracheophyta</taxon>
        <taxon>Spermatophyta</taxon>
        <taxon>Magnoliopsida</taxon>
        <taxon>Liliopsida</taxon>
        <taxon>Acoraceae</taxon>
        <taxon>Acorus</taxon>
    </lineage>
</organism>
<feature type="compositionally biased region" description="Basic and acidic residues" evidence="1">
    <location>
        <begin position="116"/>
        <end position="128"/>
    </location>
</feature>
<evidence type="ECO:0000313" key="2">
    <source>
        <dbReference type="EMBL" id="KAK1303422.1"/>
    </source>
</evidence>